<evidence type="ECO:0000256" key="2">
    <source>
        <dbReference type="ARBA" id="ARBA00022448"/>
    </source>
</evidence>
<dbReference type="AlphaFoldDB" id="A0A077AVK9"/>
<dbReference type="KEGG" id="paca:ID47_03935"/>
<keyword evidence="10" id="KW-1185">Reference proteome</keyword>
<evidence type="ECO:0000256" key="5">
    <source>
        <dbReference type="ARBA" id="ARBA00023004"/>
    </source>
</evidence>
<dbReference type="GO" id="GO:0005886">
    <property type="term" value="C:plasma membrane"/>
    <property type="evidence" value="ECO:0007669"/>
    <property type="project" value="TreeGrafter"/>
</dbReference>
<evidence type="ECO:0000313" key="10">
    <source>
        <dbReference type="Proteomes" id="UP000028926"/>
    </source>
</evidence>
<sequence length="137" mass="15744">MVKKINRYRREIGVACFSYSVVHLVCFIVKRGSLSETLKFIFHPALTSVFLVAFPIFFLLTITSNNTSIKKMGFLKWKKLHNKIYIAELAVFIHLYMVGAVQLAFLTLIPLATLQCIRKQLKATPFVHQNGDKLRAR</sequence>
<organism evidence="9 10">
    <name type="scientific">Candidatus Odyssella acanthamoebae</name>
    <dbReference type="NCBI Taxonomy" id="91604"/>
    <lineage>
        <taxon>Bacteria</taxon>
        <taxon>Pseudomonadati</taxon>
        <taxon>Pseudomonadota</taxon>
        <taxon>Alphaproteobacteria</taxon>
        <taxon>Holosporales</taxon>
        <taxon>Candidatus Paracaedibacteraceae</taxon>
        <taxon>Candidatus Odyssella</taxon>
    </lineage>
</organism>
<dbReference type="PANTHER" id="PTHR36964:SF1">
    <property type="entry name" value="PROTEIN-METHIONINE-SULFOXIDE REDUCTASE HEME-BINDING SUBUNIT MSRQ"/>
    <property type="match status" value="1"/>
</dbReference>
<dbReference type="InterPro" id="IPR022837">
    <property type="entry name" value="MsrQ-like"/>
</dbReference>
<feature type="domain" description="Ferric oxidoreductase" evidence="8">
    <location>
        <begin position="4"/>
        <end position="88"/>
    </location>
</feature>
<name>A0A077AVK9_9PROT</name>
<evidence type="ECO:0000256" key="6">
    <source>
        <dbReference type="ARBA" id="ARBA00023136"/>
    </source>
</evidence>
<keyword evidence="4 7" id="KW-1133">Transmembrane helix</keyword>
<comment type="subcellular location">
    <subcellularLocation>
        <location evidence="1">Membrane</location>
        <topology evidence="1">Multi-pass membrane protein</topology>
    </subcellularLocation>
</comment>
<evidence type="ECO:0000313" key="9">
    <source>
        <dbReference type="EMBL" id="AIK96079.1"/>
    </source>
</evidence>
<dbReference type="RefSeq" id="WP_038464029.1">
    <property type="nucleotide sequence ID" value="NZ_CP008941.1"/>
</dbReference>
<dbReference type="OrthoDB" id="9788328at2"/>
<evidence type="ECO:0000256" key="1">
    <source>
        <dbReference type="ARBA" id="ARBA00004141"/>
    </source>
</evidence>
<evidence type="ECO:0000256" key="3">
    <source>
        <dbReference type="ARBA" id="ARBA00022692"/>
    </source>
</evidence>
<feature type="transmembrane region" description="Helical" evidence="7">
    <location>
        <begin position="42"/>
        <end position="63"/>
    </location>
</feature>
<keyword evidence="6 7" id="KW-0472">Membrane</keyword>
<protein>
    <recommendedName>
        <fullName evidence="8">Ferric oxidoreductase domain-containing protein</fullName>
    </recommendedName>
</protein>
<gene>
    <name evidence="9" type="ORF">ID47_03935</name>
</gene>
<dbReference type="eggNOG" id="COG2717">
    <property type="taxonomic scope" value="Bacteria"/>
</dbReference>
<dbReference type="GO" id="GO:0020037">
    <property type="term" value="F:heme binding"/>
    <property type="evidence" value="ECO:0007669"/>
    <property type="project" value="TreeGrafter"/>
</dbReference>
<dbReference type="Pfam" id="PF01794">
    <property type="entry name" value="Ferric_reduct"/>
    <property type="match status" value="1"/>
</dbReference>
<keyword evidence="5" id="KW-0408">Iron</keyword>
<dbReference type="PANTHER" id="PTHR36964">
    <property type="entry name" value="PROTEIN-METHIONINE-SULFOXIDE REDUCTASE HEME-BINDING SUBUNIT MSRQ"/>
    <property type="match status" value="1"/>
</dbReference>
<dbReference type="EMBL" id="CP008941">
    <property type="protein sequence ID" value="AIK96079.1"/>
    <property type="molecule type" value="Genomic_DNA"/>
</dbReference>
<evidence type="ECO:0000259" key="8">
    <source>
        <dbReference type="Pfam" id="PF01794"/>
    </source>
</evidence>
<reference evidence="9 10" key="1">
    <citation type="submission" date="2014-07" db="EMBL/GenBank/DDBJ databases">
        <title>Comparative genomic insights into amoeba endosymbionts belonging to the families of Holosporaceae and Candidatus Midichloriaceae within Rickettsiales.</title>
        <authorList>
            <person name="Wang Z."/>
            <person name="Wu M."/>
        </authorList>
    </citation>
    <scope>NUCLEOTIDE SEQUENCE [LARGE SCALE GENOMIC DNA]</scope>
    <source>
        <strain evidence="9">PRA3</strain>
    </source>
</reference>
<feature type="transmembrane region" description="Helical" evidence="7">
    <location>
        <begin position="12"/>
        <end position="30"/>
    </location>
</feature>
<dbReference type="GO" id="GO:0010181">
    <property type="term" value="F:FMN binding"/>
    <property type="evidence" value="ECO:0007669"/>
    <property type="project" value="TreeGrafter"/>
</dbReference>
<feature type="transmembrane region" description="Helical" evidence="7">
    <location>
        <begin position="84"/>
        <end position="112"/>
    </location>
</feature>
<dbReference type="GO" id="GO:0016679">
    <property type="term" value="F:oxidoreductase activity, acting on diphenols and related substances as donors"/>
    <property type="evidence" value="ECO:0007669"/>
    <property type="project" value="TreeGrafter"/>
</dbReference>
<proteinExistence type="predicted"/>
<keyword evidence="3 7" id="KW-0812">Transmembrane</keyword>
<dbReference type="STRING" id="91604.ID47_03935"/>
<dbReference type="HOGENOM" id="CLU_1861566_0_0_5"/>
<dbReference type="InterPro" id="IPR013130">
    <property type="entry name" value="Fe3_Rdtase_TM_dom"/>
</dbReference>
<dbReference type="Proteomes" id="UP000028926">
    <property type="component" value="Chromosome"/>
</dbReference>
<evidence type="ECO:0000256" key="4">
    <source>
        <dbReference type="ARBA" id="ARBA00022989"/>
    </source>
</evidence>
<keyword evidence="2" id="KW-0813">Transport</keyword>
<evidence type="ECO:0000256" key="7">
    <source>
        <dbReference type="SAM" id="Phobius"/>
    </source>
</evidence>
<accession>A0A077AVK9</accession>